<evidence type="ECO:0000256" key="6">
    <source>
        <dbReference type="ARBA" id="ARBA00022801"/>
    </source>
</evidence>
<dbReference type="PROSITE" id="PS51885">
    <property type="entry name" value="NEPRILYSIN"/>
    <property type="match status" value="1"/>
</dbReference>
<dbReference type="Gene3D" id="1.10.1380.10">
    <property type="entry name" value="Neutral endopeptidase , domain2"/>
    <property type="match status" value="1"/>
</dbReference>
<feature type="transmembrane region" description="Helical" evidence="9">
    <location>
        <begin position="107"/>
        <end position="126"/>
    </location>
</feature>
<evidence type="ECO:0000313" key="13">
    <source>
        <dbReference type="Proteomes" id="UP000007819"/>
    </source>
</evidence>
<organism evidence="12 13">
    <name type="scientific">Acyrthosiphon pisum</name>
    <name type="common">Pea aphid</name>
    <dbReference type="NCBI Taxonomy" id="7029"/>
    <lineage>
        <taxon>Eukaryota</taxon>
        <taxon>Metazoa</taxon>
        <taxon>Ecdysozoa</taxon>
        <taxon>Arthropoda</taxon>
        <taxon>Hexapoda</taxon>
        <taxon>Insecta</taxon>
        <taxon>Pterygota</taxon>
        <taxon>Neoptera</taxon>
        <taxon>Paraneoptera</taxon>
        <taxon>Hemiptera</taxon>
        <taxon>Sternorrhyncha</taxon>
        <taxon>Aphidomorpha</taxon>
        <taxon>Aphidoidea</taxon>
        <taxon>Aphididae</taxon>
        <taxon>Macrosiphini</taxon>
        <taxon>Acyrthosiphon</taxon>
    </lineage>
</organism>
<dbReference type="SUPFAM" id="SSF55486">
    <property type="entry name" value="Metalloproteases ('zincins'), catalytic domain"/>
    <property type="match status" value="1"/>
</dbReference>
<reference evidence="12" key="2">
    <citation type="submission" date="2022-06" db="UniProtKB">
        <authorList>
            <consortium name="EnsemblMetazoa"/>
        </authorList>
    </citation>
    <scope>IDENTIFICATION</scope>
</reference>
<evidence type="ECO:0000259" key="11">
    <source>
        <dbReference type="Pfam" id="PF05649"/>
    </source>
</evidence>
<comment type="similarity">
    <text evidence="3">Belongs to the peptidase M13 family.</text>
</comment>
<dbReference type="Pfam" id="PF05649">
    <property type="entry name" value="Peptidase_M13_N"/>
    <property type="match status" value="1"/>
</dbReference>
<evidence type="ECO:0000256" key="4">
    <source>
        <dbReference type="ARBA" id="ARBA00022670"/>
    </source>
</evidence>
<evidence type="ECO:0000256" key="3">
    <source>
        <dbReference type="ARBA" id="ARBA00007357"/>
    </source>
</evidence>
<dbReference type="Gene3D" id="3.40.390.10">
    <property type="entry name" value="Collagenase (Catalytic Domain)"/>
    <property type="match status" value="1"/>
</dbReference>
<dbReference type="KEGG" id="api:100168678"/>
<dbReference type="GO" id="GO:0046872">
    <property type="term" value="F:metal ion binding"/>
    <property type="evidence" value="ECO:0007669"/>
    <property type="project" value="UniProtKB-KW"/>
</dbReference>
<dbReference type="AlphaFoldDB" id="A0A8R2B7H1"/>
<dbReference type="GeneID" id="100168678"/>
<evidence type="ECO:0000256" key="7">
    <source>
        <dbReference type="ARBA" id="ARBA00022833"/>
    </source>
</evidence>
<sequence>MSVVDSEFDGVAHVITDNHYLRDYHRSAEKQQQQQTVGVVAGNAEPPTAAGPEVHQGYQPMAPPALQQSQLQQQPNGGDVGLVSVSSRKHRKFQDVFRSKSFQEKCIIAFIAVLGCTGLVLTVIKIRGGFMTRTCMSDECLTSAESIMRSINEDVKPCDNFYEFACGKWQFSHQQEAGKPNNWFVERSRHTSAKVTKILEEPDRESDLKSIKQAKRLYRACLNTNTLNKLGYEPVFEFLEKVGLPRKFPDFSTASYLNGSVFNVARTLALVERYLGADLMVQLSLDLNQKTNRSIINVGPVTNIESALPEPLFDHRRNRVGGQRPPDVSAFDKEAETSRLVIAKVNYMVSVIRSMFPDDFFNSSLLNQICLKIIVMEVTLKKNLDLEKKPEELTTRELNDYMHSNTSDPSDENLFDWESFIDNFTSESNFTWTMDDLVHVRNKEFFLELQWKLSSTPLEEIQQFLWWKIVESLISHTTEQMTDMRMKFNSIVAPFSLKFTRQQFCTSVTRSFVKGPMAYEFYIRDNLKGTTSKIQMMIKQLQEAFSDMISESEWTDEATKKVTTLKANAMRIGVGYPSILDSPDELDKNYDYVIVKDDHYLQSMLDIKSNEVALVLEKVGEPVNMEDDSGPKSVTTDPLEVNAYYNRLDNSINIPSGILQIPFFYKGVDVVNYGAIGTILGHEISHGFDIEGKDYDIHGEKTSQWSQNAVREYLKRAKCFVEQYDRFELDSDTNLNGTRTLAENMADNVGLKQSWRAYKSNNIGEEFRLAGLNKYSNDQLFFLSYANVWCQNPEDMKSEKKDIFGNDEHSPSFARVLGSLRNSPEFAEVWKCPVGSPMNPSKKCSMW</sequence>
<dbReference type="InterPro" id="IPR018497">
    <property type="entry name" value="Peptidase_M13_C"/>
</dbReference>
<dbReference type="CDD" id="cd08662">
    <property type="entry name" value="M13"/>
    <property type="match status" value="1"/>
</dbReference>
<evidence type="ECO:0000256" key="9">
    <source>
        <dbReference type="SAM" id="Phobius"/>
    </source>
</evidence>
<dbReference type="PANTHER" id="PTHR11733:SF133">
    <property type="entry name" value="PHOSPHATE-REGULATING NEUTRAL ENDOPEPTIDASE PHEX"/>
    <property type="match status" value="1"/>
</dbReference>
<name>A0A8R2B7H1_ACYPI</name>
<dbReference type="RefSeq" id="XP_008185419.2">
    <property type="nucleotide sequence ID" value="XM_008187197.3"/>
</dbReference>
<dbReference type="EnsemblMetazoa" id="XM_008187197.3">
    <property type="protein sequence ID" value="XP_008185419.2"/>
    <property type="gene ID" value="LOC100168678"/>
</dbReference>
<dbReference type="GO" id="GO:0004222">
    <property type="term" value="F:metalloendopeptidase activity"/>
    <property type="evidence" value="ECO:0007669"/>
    <property type="project" value="InterPro"/>
</dbReference>
<feature type="domain" description="Peptidase M13 N-terminal" evidence="11">
    <location>
        <begin position="157"/>
        <end position="577"/>
    </location>
</feature>
<dbReference type="GO" id="GO:0005886">
    <property type="term" value="C:plasma membrane"/>
    <property type="evidence" value="ECO:0007669"/>
    <property type="project" value="UniProtKB-SubCell"/>
</dbReference>
<reference evidence="13" key="1">
    <citation type="submission" date="2010-06" db="EMBL/GenBank/DDBJ databases">
        <authorList>
            <person name="Jiang H."/>
            <person name="Abraham K."/>
            <person name="Ali S."/>
            <person name="Alsbrooks S.L."/>
            <person name="Anim B.N."/>
            <person name="Anosike U.S."/>
            <person name="Attaway T."/>
            <person name="Bandaranaike D.P."/>
            <person name="Battles P.K."/>
            <person name="Bell S.N."/>
            <person name="Bell A.V."/>
            <person name="Beltran B."/>
            <person name="Bickham C."/>
            <person name="Bustamante Y."/>
            <person name="Caleb T."/>
            <person name="Canada A."/>
            <person name="Cardenas V."/>
            <person name="Carter K."/>
            <person name="Chacko J."/>
            <person name="Chandrabose M.N."/>
            <person name="Chavez D."/>
            <person name="Chavez A."/>
            <person name="Chen L."/>
            <person name="Chu H.-S."/>
            <person name="Claassen K.J."/>
            <person name="Cockrell R."/>
            <person name="Collins M."/>
            <person name="Cooper J.A."/>
            <person name="Cree A."/>
            <person name="Curry S.M."/>
            <person name="Da Y."/>
            <person name="Dao M.D."/>
            <person name="Das B."/>
            <person name="Davila M.-L."/>
            <person name="Davy-Carroll L."/>
            <person name="Denson S."/>
            <person name="Dinh H."/>
            <person name="Ebong V.E."/>
            <person name="Edwards J.R."/>
            <person name="Egan A."/>
            <person name="El-Daye J."/>
            <person name="Escobedo L."/>
            <person name="Fernandez S."/>
            <person name="Fernando P.R."/>
            <person name="Flagg N."/>
            <person name="Forbes L.D."/>
            <person name="Fowler R.G."/>
            <person name="Fu Q."/>
            <person name="Gabisi R.A."/>
            <person name="Ganer J."/>
            <person name="Garbino Pronczuk A."/>
            <person name="Garcia R.M."/>
            <person name="Garner T."/>
            <person name="Garrett T.E."/>
            <person name="Gonzalez D.A."/>
            <person name="Hamid H."/>
            <person name="Hawkins E.S."/>
            <person name="Hirani K."/>
            <person name="Hogues M.E."/>
            <person name="Hollins B."/>
            <person name="Hsiao C.-H."/>
            <person name="Jabil R."/>
            <person name="James M.L."/>
            <person name="Jhangiani S.N."/>
            <person name="Johnson B."/>
            <person name="Johnson Q."/>
            <person name="Joshi V."/>
            <person name="Kalu J.B."/>
            <person name="Kam C."/>
            <person name="Kashfia A."/>
            <person name="Keebler J."/>
            <person name="Kisamo H."/>
            <person name="Kovar C.L."/>
            <person name="Lago L.A."/>
            <person name="Lai C.-Y."/>
            <person name="Laidlaw J."/>
            <person name="Lara F."/>
            <person name="Le T.-K."/>
            <person name="Lee S.L."/>
            <person name="Legall F.H."/>
            <person name="Lemon S.J."/>
            <person name="Lewis L.R."/>
            <person name="Li B."/>
            <person name="Liu Y."/>
            <person name="Liu Y.-S."/>
            <person name="Lopez J."/>
            <person name="Lozado R.J."/>
            <person name="Lu J."/>
            <person name="Madu R.C."/>
            <person name="Maheshwari M."/>
            <person name="Maheshwari R."/>
            <person name="Malloy K."/>
            <person name="Martinez E."/>
            <person name="Mathew T."/>
            <person name="Mercado I.C."/>
            <person name="Mercado C."/>
            <person name="Meyer B."/>
            <person name="Montgomery K."/>
            <person name="Morgan M.B."/>
            <person name="Munidasa M."/>
            <person name="Nazareth L.V."/>
            <person name="Nelson J."/>
            <person name="Ng B.M."/>
            <person name="Nguyen N.B."/>
            <person name="Nguyen P.Q."/>
            <person name="Nguyen T."/>
            <person name="Obregon M."/>
            <person name="Okwuonu G.O."/>
            <person name="Onwere C.G."/>
            <person name="Orozco G."/>
            <person name="Parra A."/>
            <person name="Patel S."/>
            <person name="Patil S."/>
            <person name="Perez A."/>
            <person name="Perez Y."/>
            <person name="Pham C."/>
            <person name="Primus E.L."/>
            <person name="Pu L.-L."/>
            <person name="Puazo M."/>
            <person name="Qin X."/>
            <person name="Quiroz J.B."/>
            <person name="Reese J."/>
            <person name="Richards S."/>
            <person name="Rives C.M."/>
            <person name="Robberts R."/>
            <person name="Ruiz S.J."/>
            <person name="Ruiz M.J."/>
            <person name="Santibanez J."/>
            <person name="Schneider B.W."/>
            <person name="Sisson I."/>
            <person name="Smith M."/>
            <person name="Sodergren E."/>
            <person name="Song X.-Z."/>
            <person name="Song B.B."/>
            <person name="Summersgill H."/>
            <person name="Thelus R."/>
            <person name="Thornton R.D."/>
            <person name="Trejos Z.Y."/>
            <person name="Usmani K."/>
            <person name="Vattathil S."/>
            <person name="Villasana D."/>
            <person name="Walker D.L."/>
            <person name="Wang S."/>
            <person name="Wang K."/>
            <person name="White C.S."/>
            <person name="Williams A.C."/>
            <person name="Williamson J."/>
            <person name="Wilson K."/>
            <person name="Woghiren I.O."/>
            <person name="Woodworth J.R."/>
            <person name="Worley K.C."/>
            <person name="Wright R.A."/>
            <person name="Wu W."/>
            <person name="Young L."/>
            <person name="Zhang L."/>
            <person name="Zhang J."/>
            <person name="Zhu Y."/>
            <person name="Muzny D.M."/>
            <person name="Weinstock G."/>
            <person name="Gibbs R.A."/>
        </authorList>
    </citation>
    <scope>NUCLEOTIDE SEQUENCE [LARGE SCALE GENOMIC DNA]</scope>
    <source>
        <strain evidence="13">LSR1</strain>
    </source>
</reference>
<feature type="domain" description="Peptidase M13 C-terminal" evidence="10">
    <location>
        <begin position="642"/>
        <end position="845"/>
    </location>
</feature>
<comment type="subcellular location">
    <subcellularLocation>
        <location evidence="2">Cell membrane</location>
        <topology evidence="2">Single-pass type II membrane protein</topology>
    </subcellularLocation>
</comment>
<keyword evidence="7" id="KW-0862">Zinc</keyword>
<proteinExistence type="inferred from homology"/>
<keyword evidence="8" id="KW-0482">Metalloprotease</keyword>
<dbReference type="Proteomes" id="UP000007819">
    <property type="component" value="Chromosome A1"/>
</dbReference>
<keyword evidence="4" id="KW-0645">Protease</keyword>
<evidence type="ECO:0000256" key="8">
    <source>
        <dbReference type="ARBA" id="ARBA00023049"/>
    </source>
</evidence>
<dbReference type="InterPro" id="IPR042089">
    <property type="entry name" value="Peptidase_M13_dom_2"/>
</dbReference>
<keyword evidence="9" id="KW-1133">Transmembrane helix</keyword>
<dbReference type="InterPro" id="IPR000718">
    <property type="entry name" value="Peptidase_M13"/>
</dbReference>
<keyword evidence="6" id="KW-0378">Hydrolase</keyword>
<protein>
    <submittedName>
        <fullName evidence="12">Uncharacterized protein</fullName>
    </submittedName>
</protein>
<dbReference type="InterPro" id="IPR008753">
    <property type="entry name" value="Peptidase_M13_N"/>
</dbReference>
<dbReference type="InterPro" id="IPR024079">
    <property type="entry name" value="MetalloPept_cat_dom_sf"/>
</dbReference>
<keyword evidence="9" id="KW-0472">Membrane</keyword>
<evidence type="ECO:0000256" key="5">
    <source>
        <dbReference type="ARBA" id="ARBA00022723"/>
    </source>
</evidence>
<keyword evidence="13" id="KW-1185">Reference proteome</keyword>
<evidence type="ECO:0000313" key="12">
    <source>
        <dbReference type="EnsemblMetazoa" id="XP_008185419.2"/>
    </source>
</evidence>
<accession>A0A8R2B7H1</accession>
<comment type="cofactor">
    <cofactor evidence="1">
        <name>Zn(2+)</name>
        <dbReference type="ChEBI" id="CHEBI:29105"/>
    </cofactor>
</comment>
<dbReference type="GO" id="GO:0016485">
    <property type="term" value="P:protein processing"/>
    <property type="evidence" value="ECO:0007669"/>
    <property type="project" value="TreeGrafter"/>
</dbReference>
<dbReference type="PANTHER" id="PTHR11733">
    <property type="entry name" value="ZINC METALLOPROTEASE FAMILY M13 NEPRILYSIN-RELATED"/>
    <property type="match status" value="1"/>
</dbReference>
<dbReference type="PRINTS" id="PR00786">
    <property type="entry name" value="NEPRILYSIN"/>
</dbReference>
<evidence type="ECO:0000259" key="10">
    <source>
        <dbReference type="Pfam" id="PF01431"/>
    </source>
</evidence>
<evidence type="ECO:0000256" key="1">
    <source>
        <dbReference type="ARBA" id="ARBA00001947"/>
    </source>
</evidence>
<dbReference type="Pfam" id="PF01431">
    <property type="entry name" value="Peptidase_M13"/>
    <property type="match status" value="1"/>
</dbReference>
<keyword evidence="5" id="KW-0479">Metal-binding</keyword>
<evidence type="ECO:0000256" key="2">
    <source>
        <dbReference type="ARBA" id="ARBA00004401"/>
    </source>
</evidence>
<keyword evidence="9" id="KW-0812">Transmembrane</keyword>
<dbReference type="OrthoDB" id="6475849at2759"/>